<organism evidence="7 8">
    <name type="scientific">Slackia isoflavoniconvertens</name>
    <dbReference type="NCBI Taxonomy" id="572010"/>
    <lineage>
        <taxon>Bacteria</taxon>
        <taxon>Bacillati</taxon>
        <taxon>Actinomycetota</taxon>
        <taxon>Coriobacteriia</taxon>
        <taxon>Eggerthellales</taxon>
        <taxon>Eggerthellaceae</taxon>
        <taxon>Slackia</taxon>
    </lineage>
</organism>
<dbReference type="InterPro" id="IPR008181">
    <property type="entry name" value="dUTPase"/>
</dbReference>
<dbReference type="EC" id="3.6.1.23" evidence="2"/>
<dbReference type="GO" id="GO:0046081">
    <property type="term" value="P:dUTP catabolic process"/>
    <property type="evidence" value="ECO:0007669"/>
    <property type="project" value="InterPro"/>
</dbReference>
<evidence type="ECO:0000256" key="2">
    <source>
        <dbReference type="ARBA" id="ARBA00012379"/>
    </source>
</evidence>
<evidence type="ECO:0000313" key="7">
    <source>
        <dbReference type="EMBL" id="RNM33026.1"/>
    </source>
</evidence>
<protein>
    <recommendedName>
        <fullName evidence="2">dUTP diphosphatase</fullName>
        <ecNumber evidence="2">3.6.1.23</ecNumber>
    </recommendedName>
</protein>
<comment type="catalytic activity">
    <reaction evidence="5">
        <text>dUTP + H2O = dUMP + diphosphate + H(+)</text>
        <dbReference type="Rhea" id="RHEA:10248"/>
        <dbReference type="ChEBI" id="CHEBI:15377"/>
        <dbReference type="ChEBI" id="CHEBI:15378"/>
        <dbReference type="ChEBI" id="CHEBI:33019"/>
        <dbReference type="ChEBI" id="CHEBI:61555"/>
        <dbReference type="ChEBI" id="CHEBI:246422"/>
        <dbReference type="EC" id="3.6.1.23"/>
    </reaction>
</comment>
<dbReference type="Pfam" id="PF00692">
    <property type="entry name" value="dUTPase"/>
    <property type="match status" value="1"/>
</dbReference>
<comment type="caution">
    <text evidence="7">The sequence shown here is derived from an EMBL/GenBank/DDBJ whole genome shotgun (WGS) entry which is preliminary data.</text>
</comment>
<evidence type="ECO:0000256" key="5">
    <source>
        <dbReference type="ARBA" id="ARBA00047686"/>
    </source>
</evidence>
<evidence type="ECO:0000259" key="6">
    <source>
        <dbReference type="Pfam" id="PF00692"/>
    </source>
</evidence>
<dbReference type="CDD" id="cd07557">
    <property type="entry name" value="trimeric_dUTPase"/>
    <property type="match status" value="1"/>
</dbReference>
<dbReference type="Proteomes" id="UP000271472">
    <property type="component" value="Unassembled WGS sequence"/>
</dbReference>
<evidence type="ECO:0000256" key="4">
    <source>
        <dbReference type="ARBA" id="ARBA00023080"/>
    </source>
</evidence>
<proteinExistence type="inferred from homology"/>
<sequence length="258" mass="27872">MKEIDTVCAADMLPVRAHEADAGADLKAARDVAIRRGDTAKVSTGVRVSIPEGCFGLLAARSSLCGRGLMMLNGVGIIDSGYTGEVQVPLANIGNLTQRVAAGERIAQLVILPCELPTFRRVDELEETERGEGGFDLISGTVTVDGNWIETGVRETVDIHKCERSAIVPVKIAKLIELEEAAWDAGKWGDDADYEVELEHTFAIFDSDAVDKDGNPIAMLHCHRCGKGGWADVDSVTRYCPDCGRVVANCREWQEVGE</sequence>
<dbReference type="PANTHER" id="PTHR11241">
    <property type="entry name" value="DEOXYURIDINE 5'-TRIPHOSPHATE NUCLEOTIDOHYDROLASE"/>
    <property type="match status" value="1"/>
</dbReference>
<dbReference type="EMBL" id="QIBZ01000021">
    <property type="protein sequence ID" value="RNM33026.1"/>
    <property type="molecule type" value="Genomic_DNA"/>
</dbReference>
<keyword evidence="3" id="KW-0378">Hydrolase</keyword>
<evidence type="ECO:0000256" key="3">
    <source>
        <dbReference type="ARBA" id="ARBA00022801"/>
    </source>
</evidence>
<dbReference type="GeneID" id="98663129"/>
<dbReference type="SUPFAM" id="SSF51283">
    <property type="entry name" value="dUTPase-like"/>
    <property type="match status" value="1"/>
</dbReference>
<dbReference type="OrthoDB" id="9809956at2"/>
<dbReference type="GO" id="GO:0004170">
    <property type="term" value="F:dUTP diphosphatase activity"/>
    <property type="evidence" value="ECO:0007669"/>
    <property type="project" value="UniProtKB-EC"/>
</dbReference>
<evidence type="ECO:0000256" key="1">
    <source>
        <dbReference type="ARBA" id="ARBA00006581"/>
    </source>
</evidence>
<gene>
    <name evidence="7" type="ORF">DMP05_09155</name>
</gene>
<evidence type="ECO:0000313" key="8">
    <source>
        <dbReference type="Proteomes" id="UP000271472"/>
    </source>
</evidence>
<dbReference type="NCBIfam" id="NF001862">
    <property type="entry name" value="PRK00601.1"/>
    <property type="match status" value="1"/>
</dbReference>
<dbReference type="InterPro" id="IPR036157">
    <property type="entry name" value="dUTPase-like_sf"/>
</dbReference>
<keyword evidence="4" id="KW-0546">Nucleotide metabolism</keyword>
<dbReference type="RefSeq" id="WP_123220159.1">
    <property type="nucleotide sequence ID" value="NZ_JACHYQ010000003.1"/>
</dbReference>
<dbReference type="AlphaFoldDB" id="A0A3N0I8V0"/>
<reference evidence="8" key="1">
    <citation type="submission" date="2018-05" db="EMBL/GenBank/DDBJ databases">
        <title>Genome Sequencing of selected type strains of the family Eggerthellaceae.</title>
        <authorList>
            <person name="Danylec N."/>
            <person name="Stoll D.A."/>
            <person name="Doetsch A."/>
            <person name="Huch M."/>
        </authorList>
    </citation>
    <scope>NUCLEOTIDE SEQUENCE [LARGE SCALE GENOMIC DNA]</scope>
    <source>
        <strain evidence="8">DSM 22006</strain>
    </source>
</reference>
<dbReference type="Gene3D" id="2.70.40.10">
    <property type="match status" value="1"/>
</dbReference>
<keyword evidence="8" id="KW-1185">Reference proteome</keyword>
<accession>A0A3N0I8V0</accession>
<dbReference type="NCBIfam" id="TIGR00576">
    <property type="entry name" value="dut"/>
    <property type="match status" value="1"/>
</dbReference>
<dbReference type="InterPro" id="IPR029054">
    <property type="entry name" value="dUTPase-like"/>
</dbReference>
<dbReference type="GO" id="GO:0000287">
    <property type="term" value="F:magnesium ion binding"/>
    <property type="evidence" value="ECO:0007669"/>
    <property type="project" value="InterPro"/>
</dbReference>
<dbReference type="InterPro" id="IPR033704">
    <property type="entry name" value="dUTPase_trimeric"/>
</dbReference>
<name>A0A3N0I8V0_9ACTN</name>
<feature type="domain" description="dUTPase-like" evidence="6">
    <location>
        <begin position="13"/>
        <end position="135"/>
    </location>
</feature>
<dbReference type="GO" id="GO:0006226">
    <property type="term" value="P:dUMP biosynthetic process"/>
    <property type="evidence" value="ECO:0007669"/>
    <property type="project" value="InterPro"/>
</dbReference>
<comment type="similarity">
    <text evidence="1">Belongs to the dUTPase family.</text>
</comment>
<dbReference type="PANTHER" id="PTHR11241:SF0">
    <property type="entry name" value="DEOXYURIDINE 5'-TRIPHOSPHATE NUCLEOTIDOHYDROLASE"/>
    <property type="match status" value="1"/>
</dbReference>